<comment type="caution">
    <text evidence="2">The sequence shown here is derived from an EMBL/GenBank/DDBJ whole genome shotgun (WGS) entry which is preliminary data.</text>
</comment>
<keyword evidence="1" id="KW-0812">Transmembrane</keyword>
<proteinExistence type="predicted"/>
<protein>
    <recommendedName>
        <fullName evidence="4">DUF3592 domain-containing protein</fullName>
    </recommendedName>
</protein>
<dbReference type="Proteomes" id="UP001500503">
    <property type="component" value="Unassembled WGS sequence"/>
</dbReference>
<feature type="transmembrane region" description="Helical" evidence="1">
    <location>
        <begin position="101"/>
        <end position="122"/>
    </location>
</feature>
<organism evidence="2 3">
    <name type="scientific">Actinoallomurus oryzae</name>
    <dbReference type="NCBI Taxonomy" id="502180"/>
    <lineage>
        <taxon>Bacteria</taxon>
        <taxon>Bacillati</taxon>
        <taxon>Actinomycetota</taxon>
        <taxon>Actinomycetes</taxon>
        <taxon>Streptosporangiales</taxon>
        <taxon>Thermomonosporaceae</taxon>
        <taxon>Actinoallomurus</taxon>
    </lineage>
</organism>
<evidence type="ECO:0000256" key="1">
    <source>
        <dbReference type="SAM" id="Phobius"/>
    </source>
</evidence>
<evidence type="ECO:0008006" key="4">
    <source>
        <dbReference type="Google" id="ProtNLM"/>
    </source>
</evidence>
<keyword evidence="3" id="KW-1185">Reference proteome</keyword>
<accession>A0ABP8QP57</accession>
<dbReference type="RefSeq" id="WP_425550985.1">
    <property type="nucleotide sequence ID" value="NZ_BAABHF010000039.1"/>
</dbReference>
<name>A0ABP8QP57_9ACTN</name>
<dbReference type="EMBL" id="BAABHF010000039">
    <property type="protein sequence ID" value="GAA4506696.1"/>
    <property type="molecule type" value="Genomic_DNA"/>
</dbReference>
<reference evidence="3" key="1">
    <citation type="journal article" date="2019" name="Int. J. Syst. Evol. Microbiol.">
        <title>The Global Catalogue of Microorganisms (GCM) 10K type strain sequencing project: providing services to taxonomists for standard genome sequencing and annotation.</title>
        <authorList>
            <consortium name="The Broad Institute Genomics Platform"/>
            <consortium name="The Broad Institute Genome Sequencing Center for Infectious Disease"/>
            <person name="Wu L."/>
            <person name="Ma J."/>
        </authorList>
    </citation>
    <scope>NUCLEOTIDE SEQUENCE [LARGE SCALE GENOMIC DNA]</scope>
    <source>
        <strain evidence="3">JCM 17933</strain>
    </source>
</reference>
<evidence type="ECO:0000313" key="2">
    <source>
        <dbReference type="EMBL" id="GAA4506696.1"/>
    </source>
</evidence>
<keyword evidence="1" id="KW-1133">Transmembrane helix</keyword>
<keyword evidence="1" id="KW-0472">Membrane</keyword>
<gene>
    <name evidence="2" type="ORF">GCM10023191_064150</name>
</gene>
<sequence length="140" mass="14835">MVNWTVTSLILVAVAMSGALVEGWLSRGLVEARATILENHHKGRGGYLLVSFTGPSEENIRARADVYGWPSATDPGDTIMVRYSPGDPAGTVILKPSVPDIAALVLIGAGAVVKLLITCGVWSTWFVRRPRRNTAAPGGP</sequence>
<evidence type="ECO:0000313" key="3">
    <source>
        <dbReference type="Proteomes" id="UP001500503"/>
    </source>
</evidence>